<evidence type="ECO:0000313" key="3">
    <source>
        <dbReference type="EMBL" id="KAG7366546.1"/>
    </source>
</evidence>
<evidence type="ECO:0000256" key="2">
    <source>
        <dbReference type="SAM" id="MobiDB-lite"/>
    </source>
</evidence>
<keyword evidence="4" id="KW-1185">Reference proteome</keyword>
<dbReference type="PANTHER" id="PTHR19327:SF0">
    <property type="entry name" value="GOLGIN SUBFAMILY A MEMBER 4"/>
    <property type="match status" value="1"/>
</dbReference>
<organism evidence="3 4">
    <name type="scientific">Nitzschia inconspicua</name>
    <dbReference type="NCBI Taxonomy" id="303405"/>
    <lineage>
        <taxon>Eukaryota</taxon>
        <taxon>Sar</taxon>
        <taxon>Stramenopiles</taxon>
        <taxon>Ochrophyta</taxon>
        <taxon>Bacillariophyta</taxon>
        <taxon>Bacillariophyceae</taxon>
        <taxon>Bacillariophycidae</taxon>
        <taxon>Bacillariales</taxon>
        <taxon>Bacillariaceae</taxon>
        <taxon>Nitzschia</taxon>
    </lineage>
</organism>
<gene>
    <name evidence="3" type="ORF">IV203_029216</name>
</gene>
<comment type="caution">
    <text evidence="3">The sequence shown here is derived from an EMBL/GenBank/DDBJ whole genome shotgun (WGS) entry which is preliminary data.</text>
</comment>
<proteinExistence type="predicted"/>
<feature type="region of interest" description="Disordered" evidence="2">
    <location>
        <begin position="292"/>
        <end position="315"/>
    </location>
</feature>
<dbReference type="AlphaFoldDB" id="A0A9K3LT27"/>
<dbReference type="PANTHER" id="PTHR19327">
    <property type="entry name" value="GOLGIN"/>
    <property type="match status" value="1"/>
</dbReference>
<dbReference type="Proteomes" id="UP000693970">
    <property type="component" value="Unassembled WGS sequence"/>
</dbReference>
<accession>A0A9K3LT27</accession>
<feature type="region of interest" description="Disordered" evidence="2">
    <location>
        <begin position="1"/>
        <end position="105"/>
    </location>
</feature>
<dbReference type="GO" id="GO:0031267">
    <property type="term" value="F:small GTPase binding"/>
    <property type="evidence" value="ECO:0007669"/>
    <property type="project" value="TreeGrafter"/>
</dbReference>
<reference evidence="3" key="2">
    <citation type="submission" date="2021-04" db="EMBL/GenBank/DDBJ databases">
        <authorList>
            <person name="Podell S."/>
        </authorList>
    </citation>
    <scope>NUCLEOTIDE SEQUENCE</scope>
    <source>
        <strain evidence="3">Hildebrandi</strain>
    </source>
</reference>
<keyword evidence="1" id="KW-0175">Coiled coil</keyword>
<dbReference type="GO" id="GO:0005794">
    <property type="term" value="C:Golgi apparatus"/>
    <property type="evidence" value="ECO:0007669"/>
    <property type="project" value="TreeGrafter"/>
</dbReference>
<feature type="compositionally biased region" description="Polar residues" evidence="2">
    <location>
        <begin position="10"/>
        <end position="44"/>
    </location>
</feature>
<feature type="coiled-coil region" evidence="1">
    <location>
        <begin position="756"/>
        <end position="872"/>
    </location>
</feature>
<dbReference type="EMBL" id="JAGRRH010000007">
    <property type="protein sequence ID" value="KAG7366546.1"/>
    <property type="molecule type" value="Genomic_DNA"/>
</dbReference>
<feature type="coiled-coil region" evidence="1">
    <location>
        <begin position="437"/>
        <end position="731"/>
    </location>
</feature>
<sequence>MKEYVRYSSRIPSPNKRSPAVTPTKTINGDVASTTTHNVSSHPLSGSPFKKNIYQSSTTPPDKREKDSVSPTGSINNSTRQPPTGGGYPSQHHATGYGSPSNNDTEATIQRLKEQLNEALARDDSAKAALAKSDKVILDLRADQKELKRQLETLRKERVQGTPPSKQQEEQIQSLQTHIQELTMKLQSTNITANADLSKDAKVGELQVQLDRAHAQILTADMVRKELEDTLEAEQYTWELRVQDQERHIASLQQECDTLAQDLDQCRAQWKEAEHGWKDELDELREQLIQAQTKLSKSADDHENGDNAGSTTDHSSLMKKIHQLETERAELQSCLDEALKELEAVDAELQTEDGSNVNNKSDKLTIESLQHLLRWIYQEGPVEKRLNTSQLSGQTNAKELVSQIQEALEEWLEAVAHQSQKDTSRDFSNDFHNQTTIEELQSQIKAHEKELKSREESSNELRESLKEAVALLKPLQDAVAQAEEEKHDLEQQLKDLEQDRQSTQDEISQQVKKIETLQEQVSSLEEQLEEQRRLSQARESLLQAATPSPHKNRAIPLTPPDSEDSLAKIKRAREELRRKRETEGNLQQLLKDAQFRFKNLHQQNENVAAKNRELQGQIEKLGDGDEEVSKESELAATLAQREAELQSMREQLERLQRSSQDPEESIQRVKALEEDLSRSRSEIAQREHAERVLNKSLKEALGLLKPLQMHLEEAEQEKMEISKELRNLRKRFRQLQMGEGDDFSRSTTFGGHPDVNVELIKIKDELEETVRQLELENSQLHDALEDLTEDGNKHNEAKLRQRLVELNSRYEVTQNKLEDAHVENHALVKALKQKEMEEKKRHNEMQQLQERLQRTETELKNAKSIAKSALVKVEELTMSNIEHLSRGGSVDMKLDGEQLPGYSF</sequence>
<reference evidence="3" key="1">
    <citation type="journal article" date="2021" name="Sci. Rep.">
        <title>Diploid genomic architecture of Nitzschia inconspicua, an elite biomass production diatom.</title>
        <authorList>
            <person name="Oliver A."/>
            <person name="Podell S."/>
            <person name="Pinowska A."/>
            <person name="Traller J.C."/>
            <person name="Smith S.R."/>
            <person name="McClure R."/>
            <person name="Beliaev A."/>
            <person name="Bohutskyi P."/>
            <person name="Hill E.A."/>
            <person name="Rabines A."/>
            <person name="Zheng H."/>
            <person name="Allen L.Z."/>
            <person name="Kuo A."/>
            <person name="Grigoriev I.V."/>
            <person name="Allen A.E."/>
            <person name="Hazlebeck D."/>
            <person name="Allen E.E."/>
        </authorList>
    </citation>
    <scope>NUCLEOTIDE SEQUENCE</scope>
    <source>
        <strain evidence="3">Hildebrandi</strain>
    </source>
</reference>
<evidence type="ECO:0000256" key="1">
    <source>
        <dbReference type="SAM" id="Coils"/>
    </source>
</evidence>
<dbReference type="OrthoDB" id="47333at2759"/>
<protein>
    <submittedName>
        <fullName evidence="3">Uncharacterized protein</fullName>
    </submittedName>
</protein>
<evidence type="ECO:0000313" key="4">
    <source>
        <dbReference type="Proteomes" id="UP000693970"/>
    </source>
</evidence>
<feature type="compositionally biased region" description="Polar residues" evidence="2">
    <location>
        <begin position="69"/>
        <end position="82"/>
    </location>
</feature>
<dbReference type="GO" id="GO:0048193">
    <property type="term" value="P:Golgi vesicle transport"/>
    <property type="evidence" value="ECO:0007669"/>
    <property type="project" value="TreeGrafter"/>
</dbReference>
<name>A0A9K3LT27_9STRA</name>